<feature type="region of interest" description="Disordered" evidence="1">
    <location>
        <begin position="47"/>
        <end position="67"/>
    </location>
</feature>
<dbReference type="Proteomes" id="UP001500956">
    <property type="component" value="Unassembled WGS sequence"/>
</dbReference>
<dbReference type="EMBL" id="BAABID010000008">
    <property type="protein sequence ID" value="GAA4728515.1"/>
    <property type="molecule type" value="Genomic_DNA"/>
</dbReference>
<proteinExistence type="predicted"/>
<sequence>MPRLGAAEVYGVPVPPTRPRSPARRCRLAAPVVAALLVSGCGVLPAAGPQDASSAGPTPSASEEVASAMPTFDPSSAVAQYAPGFPAELLGAPKKATVLASSATRTEDGRWEVSLSLSTTLGTRKVMRRYADRLQEAGFEESDDVDAAGLSARTAFLRSGDQGGTESVLIGVHDDGERRLVSLSGMVRQDA</sequence>
<gene>
    <name evidence="2" type="ORF">GCM10023216_19830</name>
</gene>
<evidence type="ECO:0000313" key="3">
    <source>
        <dbReference type="Proteomes" id="UP001500956"/>
    </source>
</evidence>
<comment type="caution">
    <text evidence="2">The sequence shown here is derived from an EMBL/GenBank/DDBJ whole genome shotgun (WGS) entry which is preliminary data.</text>
</comment>
<protein>
    <recommendedName>
        <fullName evidence="4">Lipoprotein</fullName>
    </recommendedName>
</protein>
<feature type="compositionally biased region" description="Polar residues" evidence="1">
    <location>
        <begin position="51"/>
        <end position="61"/>
    </location>
</feature>
<organism evidence="2 3">
    <name type="scientific">Isoptericola chiayiensis</name>
    <dbReference type="NCBI Taxonomy" id="579446"/>
    <lineage>
        <taxon>Bacteria</taxon>
        <taxon>Bacillati</taxon>
        <taxon>Actinomycetota</taxon>
        <taxon>Actinomycetes</taxon>
        <taxon>Micrococcales</taxon>
        <taxon>Promicromonosporaceae</taxon>
        <taxon>Isoptericola</taxon>
    </lineage>
</organism>
<evidence type="ECO:0000256" key="1">
    <source>
        <dbReference type="SAM" id="MobiDB-lite"/>
    </source>
</evidence>
<evidence type="ECO:0008006" key="4">
    <source>
        <dbReference type="Google" id="ProtNLM"/>
    </source>
</evidence>
<keyword evidence="3" id="KW-1185">Reference proteome</keyword>
<reference evidence="3" key="1">
    <citation type="journal article" date="2019" name="Int. J. Syst. Evol. Microbiol.">
        <title>The Global Catalogue of Microorganisms (GCM) 10K type strain sequencing project: providing services to taxonomists for standard genome sequencing and annotation.</title>
        <authorList>
            <consortium name="The Broad Institute Genomics Platform"/>
            <consortium name="The Broad Institute Genome Sequencing Center for Infectious Disease"/>
            <person name="Wu L."/>
            <person name="Ma J."/>
        </authorList>
    </citation>
    <scope>NUCLEOTIDE SEQUENCE [LARGE SCALE GENOMIC DNA]</scope>
    <source>
        <strain evidence="3">JCM 18063</strain>
    </source>
</reference>
<evidence type="ECO:0000313" key="2">
    <source>
        <dbReference type="EMBL" id="GAA4728515.1"/>
    </source>
</evidence>
<accession>A0ABP8YGN1</accession>
<name>A0ABP8YGN1_9MICO</name>